<gene>
    <name evidence="1" type="ORF">EDC03_1726</name>
</gene>
<sequence>MTPSPAAGRPDDLVAEARALLGGTGGWWASVLLDVVAAPDAVPAGTRRLLLRRPLMAVPAGVRAETADGALLAAGLGDDLPPALHALLDPLALVTGLPWAAGTLPCADRRRAAAALEVTDAVAVDEAGRAALRCAVAGAPSGVRSLVLDRDSGLPLVAAADDGTVVWRVDVAALDPRVEDEVFRPEQP</sequence>
<accession>A0A3N1HL00</accession>
<protein>
    <submittedName>
        <fullName evidence="1">Uncharacterized protein</fullName>
    </submittedName>
</protein>
<evidence type="ECO:0000313" key="2">
    <source>
        <dbReference type="Proteomes" id="UP000276232"/>
    </source>
</evidence>
<evidence type="ECO:0000313" key="1">
    <source>
        <dbReference type="EMBL" id="ROP43131.1"/>
    </source>
</evidence>
<dbReference type="InParanoid" id="A0A3N1HL00"/>
<proteinExistence type="predicted"/>
<dbReference type="AlphaFoldDB" id="A0A3N1HL00"/>
<reference evidence="1 2" key="1">
    <citation type="journal article" date="2015" name="Stand. Genomic Sci.">
        <title>Genomic Encyclopedia of Bacterial and Archaeal Type Strains, Phase III: the genomes of soil and plant-associated and newly described type strains.</title>
        <authorList>
            <person name="Whitman W.B."/>
            <person name="Woyke T."/>
            <person name="Klenk H.P."/>
            <person name="Zhou Y."/>
            <person name="Lilburn T.G."/>
            <person name="Beck B.J."/>
            <person name="De Vos P."/>
            <person name="Vandamme P."/>
            <person name="Eisen J.A."/>
            <person name="Garrity G."/>
            <person name="Hugenholtz P."/>
            <person name="Kyrpides N.C."/>
        </authorList>
    </citation>
    <scope>NUCLEOTIDE SEQUENCE [LARGE SCALE GENOMIC DNA]</scope>
    <source>
        <strain evidence="1 2">CECT 7306</strain>
    </source>
</reference>
<keyword evidence="2" id="KW-1185">Reference proteome</keyword>
<dbReference type="EMBL" id="RJKN01000004">
    <property type="protein sequence ID" value="ROP43131.1"/>
    <property type="molecule type" value="Genomic_DNA"/>
</dbReference>
<dbReference type="RefSeq" id="WP_123379838.1">
    <property type="nucleotide sequence ID" value="NZ_RJKN01000004.1"/>
</dbReference>
<comment type="caution">
    <text evidence="1">The sequence shown here is derived from an EMBL/GenBank/DDBJ whole genome shotgun (WGS) entry which is preliminary data.</text>
</comment>
<name>A0A3N1HL00_9ACTN</name>
<organism evidence="1 2">
    <name type="scientific">Pseudokineococcus lusitanus</name>
    <dbReference type="NCBI Taxonomy" id="763993"/>
    <lineage>
        <taxon>Bacteria</taxon>
        <taxon>Bacillati</taxon>
        <taxon>Actinomycetota</taxon>
        <taxon>Actinomycetes</taxon>
        <taxon>Kineosporiales</taxon>
        <taxon>Kineosporiaceae</taxon>
        <taxon>Pseudokineococcus</taxon>
    </lineage>
</organism>
<dbReference type="Proteomes" id="UP000276232">
    <property type="component" value="Unassembled WGS sequence"/>
</dbReference>